<organism evidence="8 9">
    <name type="scientific">Heliobacterium chlorum</name>
    <dbReference type="NCBI Taxonomy" id="2698"/>
    <lineage>
        <taxon>Bacteria</taxon>
        <taxon>Bacillati</taxon>
        <taxon>Bacillota</taxon>
        <taxon>Clostridia</taxon>
        <taxon>Eubacteriales</taxon>
        <taxon>Heliobacteriaceae</taxon>
        <taxon>Heliobacterium</taxon>
    </lineage>
</organism>
<feature type="coiled-coil region" evidence="2">
    <location>
        <begin position="168"/>
        <end position="202"/>
    </location>
</feature>
<evidence type="ECO:0000256" key="4">
    <source>
        <dbReference type="SAM" id="SignalP"/>
    </source>
</evidence>
<dbReference type="PANTHER" id="PTHR30469">
    <property type="entry name" value="MULTIDRUG RESISTANCE PROTEIN MDTA"/>
    <property type="match status" value="1"/>
</dbReference>
<feature type="domain" description="CusB-like beta-barrel" evidence="5">
    <location>
        <begin position="237"/>
        <end position="311"/>
    </location>
</feature>
<gene>
    <name evidence="8" type="ORF">H1S01_11735</name>
</gene>
<dbReference type="InterPro" id="IPR058647">
    <property type="entry name" value="BSH_CzcB-like"/>
</dbReference>
<keyword evidence="9" id="KW-1185">Reference proteome</keyword>
<dbReference type="SUPFAM" id="SSF111369">
    <property type="entry name" value="HlyD-like secretion proteins"/>
    <property type="match status" value="1"/>
</dbReference>
<dbReference type="InterPro" id="IPR058792">
    <property type="entry name" value="Beta-barrel_RND_2"/>
</dbReference>
<protein>
    <submittedName>
        <fullName evidence="8">Efflux RND transporter periplasmic adaptor subunit</fullName>
    </submittedName>
</protein>
<evidence type="ECO:0000256" key="2">
    <source>
        <dbReference type="SAM" id="Coils"/>
    </source>
</evidence>
<dbReference type="NCBIfam" id="TIGR01730">
    <property type="entry name" value="RND_mfp"/>
    <property type="match status" value="1"/>
</dbReference>
<evidence type="ECO:0000256" key="1">
    <source>
        <dbReference type="ARBA" id="ARBA00009477"/>
    </source>
</evidence>
<feature type="domain" description="CzcB-like barrel-sandwich hybrid" evidence="6">
    <location>
        <begin position="64"/>
        <end position="230"/>
    </location>
</feature>
<dbReference type="Pfam" id="PF25973">
    <property type="entry name" value="BSH_CzcB"/>
    <property type="match status" value="1"/>
</dbReference>
<keyword evidence="2" id="KW-0175">Coiled coil</keyword>
<name>A0ABR7T333_HELCL</name>
<evidence type="ECO:0000256" key="3">
    <source>
        <dbReference type="SAM" id="MobiDB-lite"/>
    </source>
</evidence>
<dbReference type="RefSeq" id="WP_188040674.1">
    <property type="nucleotide sequence ID" value="NZ_JACVHF010000011.1"/>
</dbReference>
<proteinExistence type="inferred from homology"/>
<dbReference type="Gene3D" id="2.40.30.170">
    <property type="match status" value="1"/>
</dbReference>
<dbReference type="Pfam" id="PF25989">
    <property type="entry name" value="YknX_C"/>
    <property type="match status" value="1"/>
</dbReference>
<feature type="signal peptide" evidence="4">
    <location>
        <begin position="1"/>
        <end position="22"/>
    </location>
</feature>
<evidence type="ECO:0000313" key="8">
    <source>
        <dbReference type="EMBL" id="MBC9785180.1"/>
    </source>
</evidence>
<dbReference type="Gene3D" id="2.40.420.20">
    <property type="match status" value="1"/>
</dbReference>
<sequence>MKKEMGVGLLALVLLTAGTACGKQPEATTAEAPAQTVSLAKVQRASLSNRLTFNGTLEAKEELKLVPKGTGKVAQINGEVGQMVRAGDVLMELDNRDIQARLDSARAGVAVNEASLQRAQVQLEMDQIALGDAQRNYERQKALFEAGAAPKTEFENSKSAYDKADKQVANDQASIASAQAQMQQSQAQIRQIEVELNDTVLRSPVTGIIAERSANTGEYVSNTNPAFTVVNIDTVEVKANLTETDINYVKTGQEVEVKITAARTEPFKGRITKISPIADEKAKTYPIWISIDNHDYILKPGMFAEFQLNTNQKTDVLTVPTEAIIERNGTPMIYLAVDGKAVEKKVHLGITDGKLVEILDGITENDKVITSGLKTLTDGVAIAEQGSTATAPAPAEQSPPGGQAQ</sequence>
<comment type="similarity">
    <text evidence="1">Belongs to the membrane fusion protein (MFP) (TC 8.A.1) family.</text>
</comment>
<evidence type="ECO:0000259" key="6">
    <source>
        <dbReference type="Pfam" id="PF25973"/>
    </source>
</evidence>
<comment type="caution">
    <text evidence="8">The sequence shown here is derived from an EMBL/GenBank/DDBJ whole genome shotgun (WGS) entry which is preliminary data.</text>
</comment>
<dbReference type="PANTHER" id="PTHR30469:SF33">
    <property type="entry name" value="SLR1207 PROTEIN"/>
    <property type="match status" value="1"/>
</dbReference>
<dbReference type="Gene3D" id="2.40.50.100">
    <property type="match status" value="1"/>
</dbReference>
<dbReference type="InterPro" id="IPR058637">
    <property type="entry name" value="YknX-like_C"/>
</dbReference>
<feature type="domain" description="YknX-like C-terminal permuted SH3-like" evidence="7">
    <location>
        <begin position="316"/>
        <end position="382"/>
    </location>
</feature>
<dbReference type="EMBL" id="JACVHF010000011">
    <property type="protein sequence ID" value="MBC9785180.1"/>
    <property type="molecule type" value="Genomic_DNA"/>
</dbReference>
<evidence type="ECO:0000313" key="9">
    <source>
        <dbReference type="Proteomes" id="UP000617402"/>
    </source>
</evidence>
<keyword evidence="4" id="KW-0732">Signal</keyword>
<dbReference type="InterPro" id="IPR006143">
    <property type="entry name" value="RND_pump_MFP"/>
</dbReference>
<feature type="chain" id="PRO_5046894946" evidence="4">
    <location>
        <begin position="23"/>
        <end position="405"/>
    </location>
</feature>
<evidence type="ECO:0000259" key="7">
    <source>
        <dbReference type="Pfam" id="PF25989"/>
    </source>
</evidence>
<feature type="region of interest" description="Disordered" evidence="3">
    <location>
        <begin position="385"/>
        <end position="405"/>
    </location>
</feature>
<reference evidence="8 9" key="1">
    <citation type="submission" date="2020-07" db="EMBL/GenBank/DDBJ databases">
        <title>Draft whole-genome sequence of Heliobacterium chlorum DSM 3682, type strain.</title>
        <authorList>
            <person name="Kyndt J.A."/>
            <person name="Meyer T.E."/>
            <person name="Imhoff J.F."/>
        </authorList>
    </citation>
    <scope>NUCLEOTIDE SEQUENCE [LARGE SCALE GENOMIC DNA]</scope>
    <source>
        <strain evidence="8 9">DSM 3682</strain>
    </source>
</reference>
<accession>A0ABR7T333</accession>
<dbReference type="Proteomes" id="UP000617402">
    <property type="component" value="Unassembled WGS sequence"/>
</dbReference>
<dbReference type="Gene3D" id="1.10.287.470">
    <property type="entry name" value="Helix hairpin bin"/>
    <property type="match status" value="1"/>
</dbReference>
<dbReference type="PROSITE" id="PS51257">
    <property type="entry name" value="PROKAR_LIPOPROTEIN"/>
    <property type="match status" value="1"/>
</dbReference>
<dbReference type="Pfam" id="PF25954">
    <property type="entry name" value="Beta-barrel_RND_2"/>
    <property type="match status" value="1"/>
</dbReference>
<evidence type="ECO:0000259" key="5">
    <source>
        <dbReference type="Pfam" id="PF25954"/>
    </source>
</evidence>